<dbReference type="InterPro" id="IPR045161">
    <property type="entry name" value="Utp18"/>
</dbReference>
<organism evidence="7 8">
    <name type="scientific">Parnassius mnemosyne</name>
    <name type="common">clouded apollo</name>
    <dbReference type="NCBI Taxonomy" id="213953"/>
    <lineage>
        <taxon>Eukaryota</taxon>
        <taxon>Metazoa</taxon>
        <taxon>Ecdysozoa</taxon>
        <taxon>Arthropoda</taxon>
        <taxon>Hexapoda</taxon>
        <taxon>Insecta</taxon>
        <taxon>Pterygota</taxon>
        <taxon>Neoptera</taxon>
        <taxon>Endopterygota</taxon>
        <taxon>Lepidoptera</taxon>
        <taxon>Glossata</taxon>
        <taxon>Ditrysia</taxon>
        <taxon>Papilionoidea</taxon>
        <taxon>Papilionidae</taxon>
        <taxon>Parnassiinae</taxon>
        <taxon>Parnassini</taxon>
        <taxon>Parnassius</taxon>
        <taxon>Driopa</taxon>
    </lineage>
</organism>
<evidence type="ECO:0000256" key="3">
    <source>
        <dbReference type="ARBA" id="ARBA00022574"/>
    </source>
</evidence>
<proteinExistence type="inferred from homology"/>
<protein>
    <recommendedName>
        <fullName evidence="9">U3 small nucleolar RNA-associated protein 18 homolog</fullName>
    </recommendedName>
</protein>
<keyword evidence="2" id="KW-0698">rRNA processing</keyword>
<reference evidence="7 8" key="1">
    <citation type="submission" date="2023-11" db="EMBL/GenBank/DDBJ databases">
        <authorList>
            <person name="Hedman E."/>
            <person name="Englund M."/>
            <person name="Stromberg M."/>
            <person name="Nyberg Akerstrom W."/>
            <person name="Nylinder S."/>
            <person name="Jareborg N."/>
            <person name="Kallberg Y."/>
            <person name="Kronander E."/>
        </authorList>
    </citation>
    <scope>NUCLEOTIDE SEQUENCE [LARGE SCALE GENOMIC DNA]</scope>
</reference>
<dbReference type="PANTHER" id="PTHR18359">
    <property type="entry name" value="WD-REPEAT PROTEIN-RELATED"/>
    <property type="match status" value="1"/>
</dbReference>
<dbReference type="GO" id="GO:0006364">
    <property type="term" value="P:rRNA processing"/>
    <property type="evidence" value="ECO:0007669"/>
    <property type="project" value="UniProtKB-KW"/>
</dbReference>
<comment type="subcellular location">
    <subcellularLocation>
        <location evidence="1">Nucleus</location>
        <location evidence="1">Nucleolus</location>
    </subcellularLocation>
</comment>
<evidence type="ECO:0000313" key="7">
    <source>
        <dbReference type="EMBL" id="CAK1598886.1"/>
    </source>
</evidence>
<keyword evidence="8" id="KW-1185">Reference proteome</keyword>
<evidence type="ECO:0000256" key="1">
    <source>
        <dbReference type="ARBA" id="ARBA00004604"/>
    </source>
</evidence>
<dbReference type="SUPFAM" id="SSF50978">
    <property type="entry name" value="WD40 repeat-like"/>
    <property type="match status" value="1"/>
</dbReference>
<name>A0AAV1LTT5_9NEOP</name>
<dbReference type="Proteomes" id="UP001314205">
    <property type="component" value="Unassembled WGS sequence"/>
</dbReference>
<dbReference type="InterPro" id="IPR015943">
    <property type="entry name" value="WD40/YVTN_repeat-like_dom_sf"/>
</dbReference>
<comment type="similarity">
    <text evidence="6">Belongs to the WD repeat UTP18 family.</text>
</comment>
<comment type="caution">
    <text evidence="7">The sequence shown here is derived from an EMBL/GenBank/DDBJ whole genome shotgun (WGS) entry which is preliminary data.</text>
</comment>
<evidence type="ECO:0000256" key="5">
    <source>
        <dbReference type="ARBA" id="ARBA00023242"/>
    </source>
</evidence>
<keyword evidence="3" id="KW-0853">WD repeat</keyword>
<keyword evidence="4" id="KW-0677">Repeat</keyword>
<accession>A0AAV1LTT5</accession>
<evidence type="ECO:0000313" key="8">
    <source>
        <dbReference type="Proteomes" id="UP001314205"/>
    </source>
</evidence>
<dbReference type="GO" id="GO:0034388">
    <property type="term" value="C:Pwp2p-containing subcomplex of 90S preribosome"/>
    <property type="evidence" value="ECO:0007669"/>
    <property type="project" value="TreeGrafter"/>
</dbReference>
<dbReference type="AlphaFoldDB" id="A0AAV1LTT5"/>
<dbReference type="EMBL" id="CAVLGL010000104">
    <property type="protein sequence ID" value="CAK1598886.1"/>
    <property type="molecule type" value="Genomic_DNA"/>
</dbReference>
<dbReference type="SMART" id="SM00320">
    <property type="entry name" value="WD40"/>
    <property type="match status" value="5"/>
</dbReference>
<evidence type="ECO:0000256" key="2">
    <source>
        <dbReference type="ARBA" id="ARBA00022552"/>
    </source>
</evidence>
<evidence type="ECO:0000256" key="4">
    <source>
        <dbReference type="ARBA" id="ARBA00022737"/>
    </source>
</evidence>
<dbReference type="InterPro" id="IPR001680">
    <property type="entry name" value="WD40_rpt"/>
</dbReference>
<dbReference type="InterPro" id="IPR036322">
    <property type="entry name" value="WD40_repeat_dom_sf"/>
</dbReference>
<keyword evidence="5" id="KW-0539">Nucleus</keyword>
<evidence type="ECO:0008006" key="9">
    <source>
        <dbReference type="Google" id="ProtNLM"/>
    </source>
</evidence>
<dbReference type="PANTHER" id="PTHR18359:SF0">
    <property type="entry name" value="U3 SMALL NUCLEOLAR RNA-ASSOCIATED PROTEIN 18 HOMOLOG"/>
    <property type="match status" value="1"/>
</dbReference>
<gene>
    <name evidence="7" type="ORF">PARMNEM_LOCUS17826</name>
</gene>
<dbReference type="Gene3D" id="2.130.10.10">
    <property type="entry name" value="YVTN repeat-like/Quinoprotein amine dehydrogenase"/>
    <property type="match status" value="1"/>
</dbReference>
<dbReference type="GO" id="GO:0032040">
    <property type="term" value="C:small-subunit processome"/>
    <property type="evidence" value="ECO:0007669"/>
    <property type="project" value="TreeGrafter"/>
</dbReference>
<evidence type="ECO:0000256" key="6">
    <source>
        <dbReference type="ARBA" id="ARBA00025767"/>
    </source>
</evidence>
<sequence length="438" mass="49446">MKRKNSDIEEQESRLSSLLFNKAKKFTEQLSTQTDSFKYEERKPAWIDEDDEQFVATDKLTSKKQNSYTNKLKQKYEILMGTPTWASLNKKEKQEEEDDNELLRTVGHLQKQKLTSLRKDFLEFKKFPKINAETGNEGPIISCLEFHPKLSVALVAGQSGVVSLFGIGGDVNNKLHSFKLKKWNVTAAQFTPDGSEAFIASKINHSYCVYDLVKAEPKLTQLPKIVKRPKIFKLSSDGKFIAASDGLDEVYIICAKSKELLRSLKHNTKVESAAFSAKSDKLFCYGIQGEITVWDMSTYKVLNKFYDQGCVTASEITTSSCGRLLATGSGEGIVNVYEMATLNASDPIPIKTISNLITKITNIRFNATSEILALSSGYYPNAIKLVHLPSYHVFYNFPQQENLYQVETVSFSPNSGYMALSNNKGCAYLYRLKHYKNY</sequence>